<dbReference type="InterPro" id="IPR013264">
    <property type="entry name" value="DNAG_N"/>
</dbReference>
<evidence type="ECO:0000256" key="4">
    <source>
        <dbReference type="ARBA" id="ARBA00022695"/>
    </source>
</evidence>
<dbReference type="InterPro" id="IPR006295">
    <property type="entry name" value="DNA_primase_DnaG"/>
</dbReference>
<feature type="zinc finger region" description="CHC2-type" evidence="12 14">
    <location>
        <begin position="34"/>
        <end position="58"/>
    </location>
</feature>
<evidence type="ECO:0000259" key="15">
    <source>
        <dbReference type="PROSITE" id="PS50880"/>
    </source>
</evidence>
<dbReference type="Pfam" id="PF13155">
    <property type="entry name" value="Toprim_2"/>
    <property type="match status" value="1"/>
</dbReference>
<keyword evidence="8 12" id="KW-0862">Zinc</keyword>
<dbReference type="EC" id="2.7.7.101" evidence="12"/>
<dbReference type="InterPro" id="IPR016136">
    <property type="entry name" value="DNA_helicase_N/primase_C"/>
</dbReference>
<keyword evidence="2 12" id="KW-0639">Primosome</keyword>
<evidence type="ECO:0000256" key="5">
    <source>
        <dbReference type="ARBA" id="ARBA00022705"/>
    </source>
</evidence>
<feature type="domain" description="Toprim" evidence="15">
    <location>
        <begin position="262"/>
        <end position="343"/>
    </location>
</feature>
<dbReference type="InterPro" id="IPR006171">
    <property type="entry name" value="TOPRIM_dom"/>
</dbReference>
<dbReference type="Gene3D" id="3.90.580.10">
    <property type="entry name" value="Zinc finger, CHC2-type domain"/>
    <property type="match status" value="1"/>
</dbReference>
<keyword evidence="3 12" id="KW-0808">Transferase</keyword>
<dbReference type="CDD" id="cd03364">
    <property type="entry name" value="TOPRIM_DnaG_primases"/>
    <property type="match status" value="1"/>
</dbReference>
<comment type="caution">
    <text evidence="16">The sequence shown here is derived from an EMBL/GenBank/DDBJ whole genome shotgun (WGS) entry which is preliminary data.</text>
</comment>
<keyword evidence="1 12" id="KW-0240">DNA-directed RNA polymerase</keyword>
<dbReference type="HAMAP" id="MF_00974">
    <property type="entry name" value="DNA_primase_DnaG"/>
    <property type="match status" value="1"/>
</dbReference>
<sequence length="590" mass="66291">MTPVEQIKSRLSTVDVVGSYLKLIRAGANFKAVCPFHSEKSPSFFVSPTRDVWHCFGCGAGGDQFRFVMQIEGVDFREALRILAERAGVELQSENPRARDERARLFALLECATVFYQKQRSSHVDVEAYLTGRGVTRESMENFRLGYAPPESAGWRVFYEYALRQGYKPEELEKAGLIIKKQVSGYYDRFRNRIMFPIADANGHVVGFGGRIYDDAQKNNNPENKEETAPAKYINTPQTPLYDKSAVLYAFDKAKMAIRKENNCVVVEGYMDAIMAHQAGTAHAVAVSGTALTNHQLTLLRRLCDNISMSFDMDMAGELATRRSIDLALEMGFDVRALSLPSGKDPADLIAKDVAMWRSTVEGAVDIISYFLAKATGRYDIHTLEGKRGIMASVLPLVARLPREVDKAHWVGRIASHISVREDAVWQDLGKESAGSNQTVVKRSNMARSPRERTRTQTLEERMLGLLLTYGFARFPIVSEKLFLSEEVKTLFFALKESKNVRVTLANLPEDQLRAFANQLIFETEMLVRQEAAEAEYASCALELQKERVKEKLEQITRDIRRAEEAGNAQQVSLLADEFSSLSHTFSTLS</sequence>
<dbReference type="STRING" id="1802117.A3J54_00365"/>
<dbReference type="EMBL" id="MHNN01000026">
    <property type="protein sequence ID" value="OGZ44865.1"/>
    <property type="molecule type" value="Genomic_DNA"/>
</dbReference>
<dbReference type="Gene3D" id="3.90.980.10">
    <property type="entry name" value="DNA primase, catalytic core, N-terminal domain"/>
    <property type="match status" value="1"/>
</dbReference>
<organism evidence="16 17">
    <name type="scientific">Candidatus Ryanbacteria bacterium RIFCSPHIGHO2_02_FULL_45_13b</name>
    <dbReference type="NCBI Taxonomy" id="1802117"/>
    <lineage>
        <taxon>Bacteria</taxon>
        <taxon>Candidatus Ryaniibacteriota</taxon>
    </lineage>
</organism>
<evidence type="ECO:0000313" key="16">
    <source>
        <dbReference type="EMBL" id="OGZ44865.1"/>
    </source>
</evidence>
<evidence type="ECO:0000256" key="11">
    <source>
        <dbReference type="ARBA" id="ARBA00023163"/>
    </source>
</evidence>
<evidence type="ECO:0000256" key="12">
    <source>
        <dbReference type="HAMAP-Rule" id="MF_00974"/>
    </source>
</evidence>
<protein>
    <recommendedName>
        <fullName evidence="12 13">DNA primase</fullName>
        <ecNumber evidence="12">2.7.7.101</ecNumber>
    </recommendedName>
</protein>
<keyword evidence="5 12" id="KW-0235">DNA replication</keyword>
<evidence type="ECO:0000256" key="6">
    <source>
        <dbReference type="ARBA" id="ARBA00022723"/>
    </source>
</evidence>
<dbReference type="InterPro" id="IPR034151">
    <property type="entry name" value="TOPRIM_DnaG_bac"/>
</dbReference>
<keyword evidence="9" id="KW-0460">Magnesium</keyword>
<proteinExistence type="inferred from homology"/>
<evidence type="ECO:0000256" key="8">
    <source>
        <dbReference type="ARBA" id="ARBA00022833"/>
    </source>
</evidence>
<keyword evidence="4 12" id="KW-0548">Nucleotidyltransferase</keyword>
<keyword evidence="11 12" id="KW-0804">Transcription</keyword>
<keyword evidence="10 12" id="KW-0238">DNA-binding</keyword>
<dbReference type="PIRSF" id="PIRSF002811">
    <property type="entry name" value="DnaG"/>
    <property type="match status" value="1"/>
</dbReference>
<comment type="subunit">
    <text evidence="12">Monomer. Interacts with DnaB.</text>
</comment>
<evidence type="ECO:0000256" key="13">
    <source>
        <dbReference type="PIRNR" id="PIRNR002811"/>
    </source>
</evidence>
<dbReference type="Gene3D" id="1.10.860.10">
    <property type="entry name" value="DNAb Helicase, Chain A"/>
    <property type="match status" value="1"/>
</dbReference>
<evidence type="ECO:0000256" key="2">
    <source>
        <dbReference type="ARBA" id="ARBA00022515"/>
    </source>
</evidence>
<evidence type="ECO:0000313" key="17">
    <source>
        <dbReference type="Proteomes" id="UP000176576"/>
    </source>
</evidence>
<name>A0A1G2G3L5_9BACT</name>
<dbReference type="SUPFAM" id="SSF57783">
    <property type="entry name" value="Zinc beta-ribbon"/>
    <property type="match status" value="1"/>
</dbReference>
<evidence type="ECO:0000256" key="7">
    <source>
        <dbReference type="ARBA" id="ARBA00022771"/>
    </source>
</evidence>
<evidence type="ECO:0000256" key="3">
    <source>
        <dbReference type="ARBA" id="ARBA00022679"/>
    </source>
</evidence>
<evidence type="ECO:0000256" key="10">
    <source>
        <dbReference type="ARBA" id="ARBA00023125"/>
    </source>
</evidence>
<dbReference type="InterPro" id="IPR019475">
    <property type="entry name" value="DNA_primase_DnaB-bd"/>
</dbReference>
<dbReference type="Pfam" id="PF08275">
    <property type="entry name" value="DNAG_N"/>
    <property type="match status" value="1"/>
</dbReference>
<gene>
    <name evidence="12" type="primary">dnaG</name>
    <name evidence="16" type="ORF">A3J54_00365</name>
</gene>
<comment type="similarity">
    <text evidence="12 13">Belongs to the DnaG primase family.</text>
</comment>
<dbReference type="InterPro" id="IPR037068">
    <property type="entry name" value="DNA_primase_core_N_sf"/>
</dbReference>
<dbReference type="GO" id="GO:0006269">
    <property type="term" value="P:DNA replication, synthesis of primer"/>
    <property type="evidence" value="ECO:0007669"/>
    <property type="project" value="UniProtKB-UniRule"/>
</dbReference>
<dbReference type="FunFam" id="3.90.580.10:FF:000001">
    <property type="entry name" value="DNA primase"/>
    <property type="match status" value="1"/>
</dbReference>
<evidence type="ECO:0000256" key="14">
    <source>
        <dbReference type="PIRSR" id="PIRSR002811-1"/>
    </source>
</evidence>
<dbReference type="GO" id="GO:0003677">
    <property type="term" value="F:DNA binding"/>
    <property type="evidence" value="ECO:0007669"/>
    <property type="project" value="UniProtKB-KW"/>
</dbReference>
<dbReference type="GO" id="GO:0003899">
    <property type="term" value="F:DNA-directed RNA polymerase activity"/>
    <property type="evidence" value="ECO:0007669"/>
    <property type="project" value="UniProtKB-UniRule"/>
</dbReference>
<comment type="function">
    <text evidence="12 13">RNA polymerase that catalyzes the synthesis of short RNA molecules used as primers for DNA polymerase during DNA replication.</text>
</comment>
<dbReference type="GO" id="GO:1990077">
    <property type="term" value="C:primosome complex"/>
    <property type="evidence" value="ECO:0007669"/>
    <property type="project" value="UniProtKB-KW"/>
</dbReference>
<dbReference type="InterPro" id="IPR050219">
    <property type="entry name" value="DnaG_primase"/>
</dbReference>
<dbReference type="SMART" id="SM00493">
    <property type="entry name" value="TOPRIM"/>
    <property type="match status" value="1"/>
</dbReference>
<dbReference type="AlphaFoldDB" id="A0A1G2G3L5"/>
<comment type="domain">
    <text evidence="12">Contains an N-terminal zinc-binding domain, a central core domain that contains the primase activity, and a C-terminal DnaB-binding domain.</text>
</comment>
<dbReference type="InterPro" id="IPR030846">
    <property type="entry name" value="DnaG_bac"/>
</dbReference>
<dbReference type="GO" id="GO:0000428">
    <property type="term" value="C:DNA-directed RNA polymerase complex"/>
    <property type="evidence" value="ECO:0007669"/>
    <property type="project" value="UniProtKB-KW"/>
</dbReference>
<dbReference type="NCBIfam" id="TIGR01391">
    <property type="entry name" value="dnaG"/>
    <property type="match status" value="1"/>
</dbReference>
<dbReference type="Proteomes" id="UP000176576">
    <property type="component" value="Unassembled WGS sequence"/>
</dbReference>
<accession>A0A1G2G3L5</accession>
<dbReference type="GO" id="GO:0005737">
    <property type="term" value="C:cytoplasm"/>
    <property type="evidence" value="ECO:0007669"/>
    <property type="project" value="TreeGrafter"/>
</dbReference>
<dbReference type="Pfam" id="PF10410">
    <property type="entry name" value="DnaB_bind"/>
    <property type="match status" value="1"/>
</dbReference>
<reference evidence="16 17" key="1">
    <citation type="journal article" date="2016" name="Nat. Commun.">
        <title>Thousands of microbial genomes shed light on interconnected biogeochemical processes in an aquifer system.</title>
        <authorList>
            <person name="Anantharaman K."/>
            <person name="Brown C.T."/>
            <person name="Hug L.A."/>
            <person name="Sharon I."/>
            <person name="Castelle C.J."/>
            <person name="Probst A.J."/>
            <person name="Thomas B.C."/>
            <person name="Singh A."/>
            <person name="Wilkins M.J."/>
            <person name="Karaoz U."/>
            <person name="Brodie E.L."/>
            <person name="Williams K.H."/>
            <person name="Hubbard S.S."/>
            <person name="Banfield J.F."/>
        </authorList>
    </citation>
    <scope>NUCLEOTIDE SEQUENCE [LARGE SCALE GENOMIC DNA]</scope>
</reference>
<dbReference type="SUPFAM" id="SSF56731">
    <property type="entry name" value="DNA primase core"/>
    <property type="match status" value="1"/>
</dbReference>
<dbReference type="InterPro" id="IPR002694">
    <property type="entry name" value="Znf_CHC2"/>
</dbReference>
<dbReference type="Gene3D" id="3.40.1360.10">
    <property type="match status" value="1"/>
</dbReference>
<dbReference type="GO" id="GO:0008270">
    <property type="term" value="F:zinc ion binding"/>
    <property type="evidence" value="ECO:0007669"/>
    <property type="project" value="UniProtKB-UniRule"/>
</dbReference>
<comment type="catalytic activity">
    <reaction evidence="12">
        <text>ssDNA + n NTP = ssDNA/pppN(pN)n-1 hybrid + (n-1) diphosphate.</text>
        <dbReference type="EC" id="2.7.7.101"/>
    </reaction>
</comment>
<comment type="cofactor">
    <cofactor evidence="12 13 14">
        <name>Zn(2+)</name>
        <dbReference type="ChEBI" id="CHEBI:29105"/>
    </cofactor>
    <text evidence="12 13 14">Binds 1 zinc ion per monomer.</text>
</comment>
<dbReference type="SMART" id="SM00400">
    <property type="entry name" value="ZnF_CHCC"/>
    <property type="match status" value="1"/>
</dbReference>
<dbReference type="InterPro" id="IPR036977">
    <property type="entry name" value="DNA_primase_Znf_CHC2"/>
</dbReference>
<keyword evidence="7 12" id="KW-0863">Zinc-finger</keyword>
<dbReference type="PROSITE" id="PS50880">
    <property type="entry name" value="TOPRIM"/>
    <property type="match status" value="1"/>
</dbReference>
<evidence type="ECO:0000256" key="9">
    <source>
        <dbReference type="ARBA" id="ARBA00022842"/>
    </source>
</evidence>
<dbReference type="PANTHER" id="PTHR30313">
    <property type="entry name" value="DNA PRIMASE"/>
    <property type="match status" value="1"/>
</dbReference>
<evidence type="ECO:0000256" key="1">
    <source>
        <dbReference type="ARBA" id="ARBA00022478"/>
    </source>
</evidence>
<keyword evidence="6 12" id="KW-0479">Metal-binding</keyword>
<dbReference type="Pfam" id="PF01807">
    <property type="entry name" value="Zn_ribbon_DnaG"/>
    <property type="match status" value="1"/>
</dbReference>
<dbReference type="PANTHER" id="PTHR30313:SF2">
    <property type="entry name" value="DNA PRIMASE"/>
    <property type="match status" value="1"/>
</dbReference>